<keyword evidence="2" id="KW-1185">Reference proteome</keyword>
<dbReference type="RefSeq" id="WP_184268252.1">
    <property type="nucleotide sequence ID" value="NZ_JACHKY010000002.1"/>
</dbReference>
<accession>A0A7W7INF0</accession>
<dbReference type="EMBL" id="JACHKY010000002">
    <property type="protein sequence ID" value="MBB4797558.1"/>
    <property type="molecule type" value="Genomic_DNA"/>
</dbReference>
<proteinExistence type="predicted"/>
<gene>
    <name evidence="1" type="ORF">HNP32_001282</name>
</gene>
<dbReference type="AlphaFoldDB" id="A0A7W7INF0"/>
<dbReference type="Proteomes" id="UP000539957">
    <property type="component" value="Unassembled WGS sequence"/>
</dbReference>
<protein>
    <submittedName>
        <fullName evidence="1">Uncharacterized protein</fullName>
    </submittedName>
</protein>
<sequence>MSRAKTLPVSPAELSALADRVEVLLKSAQDLVQDKDRYSAVARAERSTAMASLKIVLEGELKAKINPAHDACRIRIAGVSSSSTSGFEGAVRNWINAARRKAGA</sequence>
<comment type="caution">
    <text evidence="1">The sequence shown here is derived from an EMBL/GenBank/DDBJ whole genome shotgun (WGS) entry which is preliminary data.</text>
</comment>
<evidence type="ECO:0000313" key="2">
    <source>
        <dbReference type="Proteomes" id="UP000539957"/>
    </source>
</evidence>
<organism evidence="1 2">
    <name type="scientific">Brevundimonas bullata</name>
    <dbReference type="NCBI Taxonomy" id="13160"/>
    <lineage>
        <taxon>Bacteria</taxon>
        <taxon>Pseudomonadati</taxon>
        <taxon>Pseudomonadota</taxon>
        <taxon>Alphaproteobacteria</taxon>
        <taxon>Caulobacterales</taxon>
        <taxon>Caulobacteraceae</taxon>
        <taxon>Brevundimonas</taxon>
    </lineage>
</organism>
<name>A0A7W7INF0_9CAUL</name>
<evidence type="ECO:0000313" key="1">
    <source>
        <dbReference type="EMBL" id="MBB4797558.1"/>
    </source>
</evidence>
<reference evidence="1 2" key="1">
    <citation type="submission" date="2020-08" db="EMBL/GenBank/DDBJ databases">
        <title>Functional genomics of gut bacteria from endangered species of beetles.</title>
        <authorList>
            <person name="Carlos-Shanley C."/>
        </authorList>
    </citation>
    <scope>NUCLEOTIDE SEQUENCE [LARGE SCALE GENOMIC DNA]</scope>
    <source>
        <strain evidence="1 2">S00123</strain>
    </source>
</reference>